<keyword evidence="2" id="KW-1185">Reference proteome</keyword>
<evidence type="ECO:0000313" key="2">
    <source>
        <dbReference type="Proteomes" id="UP001501470"/>
    </source>
</evidence>
<organism evidence="1 2">
    <name type="scientific">Dactylosporangium maewongense</name>
    <dbReference type="NCBI Taxonomy" id="634393"/>
    <lineage>
        <taxon>Bacteria</taxon>
        <taxon>Bacillati</taxon>
        <taxon>Actinomycetota</taxon>
        <taxon>Actinomycetes</taxon>
        <taxon>Micromonosporales</taxon>
        <taxon>Micromonosporaceae</taxon>
        <taxon>Dactylosporangium</taxon>
    </lineage>
</organism>
<dbReference type="EMBL" id="BAAAQD010000002">
    <property type="protein sequence ID" value="GAA1504941.1"/>
    <property type="molecule type" value="Genomic_DNA"/>
</dbReference>
<gene>
    <name evidence="1" type="ORF">GCM10009827_017880</name>
</gene>
<proteinExistence type="predicted"/>
<dbReference type="Proteomes" id="UP001501470">
    <property type="component" value="Unassembled WGS sequence"/>
</dbReference>
<comment type="caution">
    <text evidence="1">The sequence shown here is derived from an EMBL/GenBank/DDBJ whole genome shotgun (WGS) entry which is preliminary data.</text>
</comment>
<name>A0ABN1ZUN8_9ACTN</name>
<protein>
    <recommendedName>
        <fullName evidence="3">DUF5655 domain-containing protein</fullName>
    </recommendedName>
</protein>
<reference evidence="1 2" key="1">
    <citation type="journal article" date="2019" name="Int. J. Syst. Evol. Microbiol.">
        <title>The Global Catalogue of Microorganisms (GCM) 10K type strain sequencing project: providing services to taxonomists for standard genome sequencing and annotation.</title>
        <authorList>
            <consortium name="The Broad Institute Genomics Platform"/>
            <consortium name="The Broad Institute Genome Sequencing Center for Infectious Disease"/>
            <person name="Wu L."/>
            <person name="Ma J."/>
        </authorList>
    </citation>
    <scope>NUCLEOTIDE SEQUENCE [LARGE SCALE GENOMIC DNA]</scope>
    <source>
        <strain evidence="1 2">JCM 15933</strain>
    </source>
</reference>
<sequence length="111" mass="12840">MIPTAILAHPAPLRKTEREREMRTFYRSPDILVTSDHFSVLRPRPVRFRIRDLRAAYIVRHGSPSLRPQLEIRAGYGANDVRLFITTDSRTFGQVRRALIRALEQSKAARS</sequence>
<evidence type="ECO:0008006" key="3">
    <source>
        <dbReference type="Google" id="ProtNLM"/>
    </source>
</evidence>
<evidence type="ECO:0000313" key="1">
    <source>
        <dbReference type="EMBL" id="GAA1504941.1"/>
    </source>
</evidence>
<accession>A0ABN1ZUN8</accession>